<dbReference type="Proteomes" id="UP000282087">
    <property type="component" value="Unassembled WGS sequence"/>
</dbReference>
<dbReference type="InterPro" id="IPR011990">
    <property type="entry name" value="TPR-like_helical_dom_sf"/>
</dbReference>
<dbReference type="STRING" id="542832.A0A3M6VUP5"/>
<dbReference type="GO" id="GO:0005786">
    <property type="term" value="C:signal recognition particle, endoplasmic reticulum targeting"/>
    <property type="evidence" value="ECO:0007669"/>
    <property type="project" value="TreeGrafter"/>
</dbReference>
<dbReference type="PANTHER" id="PTHR14094:SF9">
    <property type="entry name" value="SIGNAL RECOGNITION PARTICLE SUBUNIT SRP72"/>
    <property type="match status" value="1"/>
</dbReference>
<dbReference type="EMBL" id="QLLG01000011">
    <property type="protein sequence ID" value="RMX69893.1"/>
    <property type="molecule type" value="Genomic_DNA"/>
</dbReference>
<evidence type="ECO:0000313" key="1">
    <source>
        <dbReference type="EMBL" id="RMX69893.1"/>
    </source>
</evidence>
<accession>A0A3M6VUP5</accession>
<protein>
    <recommendedName>
        <fullName evidence="3">Signal recognition particle subunit SRP72</fullName>
    </recommendedName>
</protein>
<dbReference type="GO" id="GO:0043022">
    <property type="term" value="F:ribosome binding"/>
    <property type="evidence" value="ECO:0007669"/>
    <property type="project" value="TreeGrafter"/>
</dbReference>
<dbReference type="InterPro" id="IPR031545">
    <property type="entry name" value="SRP72_TPR-like"/>
</dbReference>
<name>A0A3M6VUP5_9STRA</name>
<evidence type="ECO:0008006" key="3">
    <source>
        <dbReference type="Google" id="ProtNLM"/>
    </source>
</evidence>
<dbReference type="VEuPathDB" id="FungiDB:DD237_002798"/>
<gene>
    <name evidence="1" type="ORF">DD238_001184</name>
</gene>
<dbReference type="AlphaFoldDB" id="A0A3M6VUP5"/>
<dbReference type="SUPFAM" id="SSF48452">
    <property type="entry name" value="TPR-like"/>
    <property type="match status" value="2"/>
</dbReference>
<keyword evidence="2" id="KW-1185">Reference proteome</keyword>
<dbReference type="PANTHER" id="PTHR14094">
    <property type="entry name" value="SIGNAL RECOGNITION PARTICLE 72"/>
    <property type="match status" value="1"/>
</dbReference>
<dbReference type="GO" id="GO:0006614">
    <property type="term" value="P:SRP-dependent cotranslational protein targeting to membrane"/>
    <property type="evidence" value="ECO:0007669"/>
    <property type="project" value="InterPro"/>
</dbReference>
<proteinExistence type="predicted"/>
<comment type="caution">
    <text evidence="1">The sequence shown here is derived from an EMBL/GenBank/DDBJ whole genome shotgun (WGS) entry which is preliminary data.</text>
</comment>
<sequence length="359" mass="40127">MLAEIMTKGFHGLLHKDQTAALGILRSKFPDDVDAVKVKCVALIYLEKFDKALELAVKYDFLSTEKAYCLYRLKQDDDALKLLDGEELDTLSAAQLHLAAQLARQHFRKENYDQSIRIYEMLLARAQEGDDLLELQTNRLAAYASAGRSHELMDREISINAGFEVAFNKSFVAIQSGNWEAAEQLLLTAERMCRDAFAAEGASEAEIAEELAIIKTQLAFVKQMRGDVDSALSDYRNVLKLKLRNRAVGVVASNNIVTIRKDRDVLDSLKRLKNIDATALSDKLTSAQQEAILANRTLILCLMNKTEESRESLEALKKQFPASKSIADISLLLTIKDHSPAATIEQLQVGYIALIEIDY</sequence>
<evidence type="ECO:0000313" key="2">
    <source>
        <dbReference type="Proteomes" id="UP000282087"/>
    </source>
</evidence>
<dbReference type="InterPro" id="IPR026270">
    <property type="entry name" value="SRP72"/>
</dbReference>
<reference evidence="1 2" key="1">
    <citation type="submission" date="2018-06" db="EMBL/GenBank/DDBJ databases">
        <title>Comparative genomics of downy mildews reveals potential adaptations to biotrophy.</title>
        <authorList>
            <person name="Fletcher K."/>
            <person name="Klosterman S.J."/>
            <person name="Derevnina L."/>
            <person name="Martin F."/>
            <person name="Koike S."/>
            <person name="Reyes Chin-Wo S."/>
            <person name="Mou B."/>
            <person name="Michelmore R."/>
        </authorList>
    </citation>
    <scope>NUCLEOTIDE SEQUENCE [LARGE SCALE GENOMIC DNA]</scope>
    <source>
        <strain evidence="1 2">R14</strain>
    </source>
</reference>
<organism evidence="1 2">
    <name type="scientific">Peronospora effusa</name>
    <dbReference type="NCBI Taxonomy" id="542832"/>
    <lineage>
        <taxon>Eukaryota</taxon>
        <taxon>Sar</taxon>
        <taxon>Stramenopiles</taxon>
        <taxon>Oomycota</taxon>
        <taxon>Peronosporomycetes</taxon>
        <taxon>Peronosporales</taxon>
        <taxon>Peronosporaceae</taxon>
        <taxon>Peronospora</taxon>
    </lineage>
</organism>
<dbReference type="GO" id="GO:0008312">
    <property type="term" value="F:7S RNA binding"/>
    <property type="evidence" value="ECO:0007669"/>
    <property type="project" value="TreeGrafter"/>
</dbReference>
<dbReference type="Pfam" id="PF17004">
    <property type="entry name" value="SRP_TPR_like"/>
    <property type="match status" value="1"/>
</dbReference>
<dbReference type="Gene3D" id="1.25.40.10">
    <property type="entry name" value="Tetratricopeptide repeat domain"/>
    <property type="match status" value="2"/>
</dbReference>